<organism evidence="2 3">
    <name type="scientific">Oesophagostomum dentatum</name>
    <name type="common">Nodular worm</name>
    <dbReference type="NCBI Taxonomy" id="61180"/>
    <lineage>
        <taxon>Eukaryota</taxon>
        <taxon>Metazoa</taxon>
        <taxon>Ecdysozoa</taxon>
        <taxon>Nematoda</taxon>
        <taxon>Chromadorea</taxon>
        <taxon>Rhabditida</taxon>
        <taxon>Rhabditina</taxon>
        <taxon>Rhabditomorpha</taxon>
        <taxon>Strongyloidea</taxon>
        <taxon>Strongylidae</taxon>
        <taxon>Oesophagostomum</taxon>
    </lineage>
</organism>
<evidence type="ECO:0000313" key="3">
    <source>
        <dbReference type="Proteomes" id="UP000053660"/>
    </source>
</evidence>
<dbReference type="EMBL" id="KN550098">
    <property type="protein sequence ID" value="KHJ95057.1"/>
    <property type="molecule type" value="Genomic_DNA"/>
</dbReference>
<name>A0A0B1TGW5_OESDE</name>
<dbReference type="AlphaFoldDB" id="A0A0B1TGW5"/>
<keyword evidence="3" id="KW-1185">Reference proteome</keyword>
<accession>A0A0B1TGW5</accession>
<evidence type="ECO:0000256" key="1">
    <source>
        <dbReference type="SAM" id="MobiDB-lite"/>
    </source>
</evidence>
<gene>
    <name evidence="2" type="ORF">OESDEN_05008</name>
</gene>
<protein>
    <submittedName>
        <fullName evidence="2">Uncharacterized protein</fullName>
    </submittedName>
</protein>
<sequence>MALLFQRGMTGFGTPRNTMLRSGWKKEWIEEYEQALKEWEETKPPGSASSADPFGHYKKKFEERELQSSRQSEIDAQSVKANAEEEKEKEEAKEEAERFKGTSWTYHEKLWSVRYP</sequence>
<proteinExistence type="predicted"/>
<dbReference type="OrthoDB" id="5871857at2759"/>
<feature type="compositionally biased region" description="Basic and acidic residues" evidence="1">
    <location>
        <begin position="82"/>
        <end position="99"/>
    </location>
</feature>
<reference evidence="2 3" key="1">
    <citation type="submission" date="2014-03" db="EMBL/GenBank/DDBJ databases">
        <title>Draft genome of the hookworm Oesophagostomum dentatum.</title>
        <authorList>
            <person name="Mitreva M."/>
        </authorList>
    </citation>
    <scope>NUCLEOTIDE SEQUENCE [LARGE SCALE GENOMIC DNA]</scope>
    <source>
        <strain evidence="2 3">OD-Hann</strain>
    </source>
</reference>
<feature type="region of interest" description="Disordered" evidence="1">
    <location>
        <begin position="39"/>
        <end position="99"/>
    </location>
</feature>
<dbReference type="Proteomes" id="UP000053660">
    <property type="component" value="Unassembled WGS sequence"/>
</dbReference>
<evidence type="ECO:0000313" key="2">
    <source>
        <dbReference type="EMBL" id="KHJ95057.1"/>
    </source>
</evidence>